<dbReference type="Gene3D" id="1.10.287.130">
    <property type="match status" value="1"/>
</dbReference>
<dbReference type="SMART" id="SM00387">
    <property type="entry name" value="HATPase_c"/>
    <property type="match status" value="1"/>
</dbReference>
<evidence type="ECO:0000256" key="3">
    <source>
        <dbReference type="ARBA" id="ARBA00012438"/>
    </source>
</evidence>
<organism evidence="14 15">
    <name type="scientific">Niallia circulans</name>
    <name type="common">Bacillus circulans</name>
    <dbReference type="NCBI Taxonomy" id="1397"/>
    <lineage>
        <taxon>Bacteria</taxon>
        <taxon>Bacillati</taxon>
        <taxon>Bacillota</taxon>
        <taxon>Bacilli</taxon>
        <taxon>Bacillales</taxon>
        <taxon>Bacillaceae</taxon>
        <taxon>Niallia</taxon>
    </lineage>
</organism>
<sequence>MRRFFQSLLAKYMMIILIAIFLVQFAFLVVTIFVSGVAENMESGSQSQYRNDFNEIETKWHAEANNLKNVTPETIEQHFSKWKNQFHDASMFWVDENGKLGKQVNVREQLPSEWSSVFTAKFIKGRYEGDPFTVIAFVGKEESRGFIVFEIPRTALKSPLEKANDNYGTILLVGVICIIFLFIIASFLFFRGIRKRLLQLQDAMEIRDVDGLPIQINVKKQDEIGQLEKTFNQMVFELKESKQREQKEEQIRRELIANLSHDLRTPLTKIRAQTYSIAKEDLSEEGTKAIKALEASVVNIDRLMENLMSYTLLMASKYKVDWKDIDVIRYVRECLALWYPVFEKEGFEIEVKLLPFKNSKWTVDPIWLGRILDNLLQNVLRHAKSGRYICVKTESTDQYDAIVVSDKGKGMKGISNEAGAGIGLSIVDMMVKGMELYWEIKSSEHGTTIKIIKKRDSSKDRLEKVI</sequence>
<dbReference type="KEGG" id="bcir:C2I06_19965"/>
<dbReference type="Gene3D" id="6.10.340.10">
    <property type="match status" value="1"/>
</dbReference>
<evidence type="ECO:0000256" key="10">
    <source>
        <dbReference type="ARBA" id="ARBA00022840"/>
    </source>
</evidence>
<evidence type="ECO:0000256" key="4">
    <source>
        <dbReference type="ARBA" id="ARBA00022475"/>
    </source>
</evidence>
<dbReference type="SMART" id="SM00304">
    <property type="entry name" value="HAMP"/>
    <property type="match status" value="1"/>
</dbReference>
<reference evidence="14 15" key="1">
    <citation type="submission" date="2017-07" db="EMBL/GenBank/DDBJ databases">
        <title>Isolation and whole genome analysis of endospore-forming bacteria from heroin.</title>
        <authorList>
            <person name="Kalinowski J."/>
            <person name="Ahrens B."/>
            <person name="Al-Dilaimi A."/>
            <person name="Winkler A."/>
            <person name="Wibberg D."/>
            <person name="Schleenbecker U."/>
            <person name="Ruckert C."/>
            <person name="Wolfel R."/>
            <person name="Grass G."/>
        </authorList>
    </citation>
    <scope>NUCLEOTIDE SEQUENCE [LARGE SCALE GENOMIC DNA]</scope>
    <source>
        <strain evidence="14 15">7521-2</strain>
    </source>
</reference>
<keyword evidence="6" id="KW-0808">Transferase</keyword>
<keyword evidence="7" id="KW-0812">Transmembrane</keyword>
<dbReference type="GO" id="GO:0005886">
    <property type="term" value="C:plasma membrane"/>
    <property type="evidence" value="ECO:0007669"/>
    <property type="project" value="UniProtKB-SubCell"/>
</dbReference>
<evidence type="ECO:0000313" key="14">
    <source>
        <dbReference type="EMBL" id="PAD82439.1"/>
    </source>
</evidence>
<evidence type="ECO:0000256" key="7">
    <source>
        <dbReference type="ARBA" id="ARBA00022692"/>
    </source>
</evidence>
<dbReference type="RefSeq" id="WP_095331348.1">
    <property type="nucleotide sequence ID" value="NZ_CP026031.1"/>
</dbReference>
<dbReference type="PANTHER" id="PTHR45528">
    <property type="entry name" value="SENSOR HISTIDINE KINASE CPXA"/>
    <property type="match status" value="1"/>
</dbReference>
<keyword evidence="11" id="KW-1133">Transmembrane helix</keyword>
<keyword evidence="8" id="KW-0547">Nucleotide-binding</keyword>
<proteinExistence type="predicted"/>
<evidence type="ECO:0000256" key="8">
    <source>
        <dbReference type="ARBA" id="ARBA00022741"/>
    </source>
</evidence>
<dbReference type="SUPFAM" id="SSF47384">
    <property type="entry name" value="Homodimeric domain of signal transducing histidine kinase"/>
    <property type="match status" value="1"/>
</dbReference>
<dbReference type="Pfam" id="PF00512">
    <property type="entry name" value="HisKA"/>
    <property type="match status" value="1"/>
</dbReference>
<dbReference type="SUPFAM" id="SSF158472">
    <property type="entry name" value="HAMP domain-like"/>
    <property type="match status" value="1"/>
</dbReference>
<keyword evidence="4" id="KW-1003">Cell membrane</keyword>
<dbReference type="AlphaFoldDB" id="A0A268FAR9"/>
<protein>
    <recommendedName>
        <fullName evidence="3">histidine kinase</fullName>
        <ecNumber evidence="3">2.7.13.3</ecNumber>
    </recommendedName>
</protein>
<dbReference type="CDD" id="cd00082">
    <property type="entry name" value="HisKA"/>
    <property type="match status" value="1"/>
</dbReference>
<dbReference type="InterPro" id="IPR005467">
    <property type="entry name" value="His_kinase_dom"/>
</dbReference>
<accession>A0A268FAR9</accession>
<keyword evidence="9 14" id="KW-0418">Kinase</keyword>
<evidence type="ECO:0000256" key="9">
    <source>
        <dbReference type="ARBA" id="ARBA00022777"/>
    </source>
</evidence>
<dbReference type="SMART" id="SM00388">
    <property type="entry name" value="HisKA"/>
    <property type="match status" value="1"/>
</dbReference>
<dbReference type="InterPro" id="IPR003594">
    <property type="entry name" value="HATPase_dom"/>
</dbReference>
<dbReference type="GO" id="GO:0005524">
    <property type="term" value="F:ATP binding"/>
    <property type="evidence" value="ECO:0007669"/>
    <property type="project" value="UniProtKB-KW"/>
</dbReference>
<evidence type="ECO:0000256" key="11">
    <source>
        <dbReference type="ARBA" id="ARBA00022989"/>
    </source>
</evidence>
<keyword evidence="5" id="KW-0597">Phosphoprotein</keyword>
<comment type="catalytic activity">
    <reaction evidence="1">
        <text>ATP + protein L-histidine = ADP + protein N-phospho-L-histidine.</text>
        <dbReference type="EC" id="2.7.13.3"/>
    </reaction>
</comment>
<dbReference type="PANTHER" id="PTHR45528:SF9">
    <property type="entry name" value="SENSOR HISTIDINE KINASE YBDK"/>
    <property type="match status" value="1"/>
</dbReference>
<dbReference type="InterPro" id="IPR036890">
    <property type="entry name" value="HATPase_C_sf"/>
</dbReference>
<evidence type="ECO:0000256" key="13">
    <source>
        <dbReference type="ARBA" id="ARBA00023136"/>
    </source>
</evidence>
<dbReference type="Gene3D" id="3.30.565.10">
    <property type="entry name" value="Histidine kinase-like ATPase, C-terminal domain"/>
    <property type="match status" value="1"/>
</dbReference>
<dbReference type="Pfam" id="PF02518">
    <property type="entry name" value="HATPase_c"/>
    <property type="match status" value="1"/>
</dbReference>
<gene>
    <name evidence="14" type="ORF">CHH57_14925</name>
</gene>
<dbReference type="CDD" id="cd06225">
    <property type="entry name" value="HAMP"/>
    <property type="match status" value="1"/>
</dbReference>
<dbReference type="InterPro" id="IPR036097">
    <property type="entry name" value="HisK_dim/P_sf"/>
</dbReference>
<dbReference type="SUPFAM" id="SSF55874">
    <property type="entry name" value="ATPase domain of HSP90 chaperone/DNA topoisomerase II/histidine kinase"/>
    <property type="match status" value="1"/>
</dbReference>
<evidence type="ECO:0000256" key="2">
    <source>
        <dbReference type="ARBA" id="ARBA00004651"/>
    </source>
</evidence>
<dbReference type="Pfam" id="PF00672">
    <property type="entry name" value="HAMP"/>
    <property type="match status" value="1"/>
</dbReference>
<evidence type="ECO:0000256" key="1">
    <source>
        <dbReference type="ARBA" id="ARBA00000085"/>
    </source>
</evidence>
<evidence type="ECO:0000313" key="15">
    <source>
        <dbReference type="Proteomes" id="UP000216961"/>
    </source>
</evidence>
<dbReference type="InterPro" id="IPR050398">
    <property type="entry name" value="HssS/ArlS-like"/>
</dbReference>
<dbReference type="EC" id="2.7.13.3" evidence="3"/>
<keyword evidence="12" id="KW-0902">Two-component regulatory system</keyword>
<dbReference type="PROSITE" id="PS50109">
    <property type="entry name" value="HIS_KIN"/>
    <property type="match status" value="1"/>
</dbReference>
<dbReference type="GO" id="GO:0000155">
    <property type="term" value="F:phosphorelay sensor kinase activity"/>
    <property type="evidence" value="ECO:0007669"/>
    <property type="project" value="InterPro"/>
</dbReference>
<dbReference type="PROSITE" id="PS50885">
    <property type="entry name" value="HAMP"/>
    <property type="match status" value="1"/>
</dbReference>
<evidence type="ECO:0000256" key="6">
    <source>
        <dbReference type="ARBA" id="ARBA00022679"/>
    </source>
</evidence>
<comment type="subcellular location">
    <subcellularLocation>
        <location evidence="2">Cell membrane</location>
        <topology evidence="2">Multi-pass membrane protein</topology>
    </subcellularLocation>
</comment>
<evidence type="ECO:0000256" key="5">
    <source>
        <dbReference type="ARBA" id="ARBA00022553"/>
    </source>
</evidence>
<keyword evidence="10" id="KW-0067">ATP-binding</keyword>
<keyword evidence="13" id="KW-0472">Membrane</keyword>
<dbReference type="InterPro" id="IPR003661">
    <property type="entry name" value="HisK_dim/P_dom"/>
</dbReference>
<evidence type="ECO:0000256" key="12">
    <source>
        <dbReference type="ARBA" id="ARBA00023012"/>
    </source>
</evidence>
<name>A0A268FAR9_NIACI</name>
<dbReference type="EMBL" id="NPBQ01000090">
    <property type="protein sequence ID" value="PAD82439.1"/>
    <property type="molecule type" value="Genomic_DNA"/>
</dbReference>
<dbReference type="InterPro" id="IPR003660">
    <property type="entry name" value="HAMP_dom"/>
</dbReference>
<comment type="caution">
    <text evidence="14">The sequence shown here is derived from an EMBL/GenBank/DDBJ whole genome shotgun (WGS) entry which is preliminary data.</text>
</comment>
<dbReference type="Proteomes" id="UP000216961">
    <property type="component" value="Unassembled WGS sequence"/>
</dbReference>